<feature type="compositionally biased region" description="Polar residues" evidence="2">
    <location>
        <begin position="11"/>
        <end position="20"/>
    </location>
</feature>
<dbReference type="GeneID" id="115463527"/>
<feature type="region of interest" description="Disordered" evidence="2">
    <location>
        <begin position="951"/>
        <end position="981"/>
    </location>
</feature>
<proteinExistence type="predicted"/>
<gene>
    <name evidence="4" type="primary">LOC115463527</name>
</gene>
<feature type="compositionally biased region" description="Basic and acidic residues" evidence="2">
    <location>
        <begin position="139"/>
        <end position="148"/>
    </location>
</feature>
<dbReference type="OrthoDB" id="9906405at2759"/>
<dbReference type="InParanoid" id="A0A6P7XH37"/>
<feature type="region of interest" description="Disordered" evidence="2">
    <location>
        <begin position="1"/>
        <end position="31"/>
    </location>
</feature>
<dbReference type="AlphaFoldDB" id="A0A6P7XH37"/>
<feature type="region of interest" description="Disordered" evidence="2">
    <location>
        <begin position="70"/>
        <end position="89"/>
    </location>
</feature>
<reference evidence="4" key="1">
    <citation type="submission" date="2025-08" db="UniProtKB">
        <authorList>
            <consortium name="RefSeq"/>
        </authorList>
    </citation>
    <scope>IDENTIFICATION</scope>
</reference>
<evidence type="ECO:0000256" key="1">
    <source>
        <dbReference type="SAM" id="Coils"/>
    </source>
</evidence>
<protein>
    <submittedName>
        <fullName evidence="4">Uncharacterized protein LOC115463527 isoform X1</fullName>
    </submittedName>
</protein>
<keyword evidence="3" id="KW-1185">Reference proteome</keyword>
<sequence length="1240" mass="139038">MEQNFAELFNQAASDDTPLSCSPDEEEAITSRDEVDGQYFMINQMEGLSGGGQDSAQLSRADEWSSMELDARGEAESADRINNNQDPFEGVDFQDEGLLLTPGGDLMSEVVQLLDFKQISTPFGINYGDSAMFENDVGRECTSEKEELTAPGDQTENENQEPLGDARNDIQEPEDKDTEAMTCYAGFEADERGLCSQSEESDMDSDGGRDTLGPDIKNLLEMQKMNTDTELGKSSGSDQEGHEKKILNANNGNDIDKIPTVLDKPELLNEKGCAIATGEECMESRLPFSYTSEIDVHASDTRDLIAKLALTNELQVPAAQILEEDMNEDLQEYCKMELVTEEPFCKGEEETMIFSNLEIKSFVFERDFIVNAGFGQGDHLDLHPEQESSQDFTASIMSVGTEIHCEFPRAVSSHDLEEQVIEPIIYEGREHNQMKHGELFPKEEEAYMEYDQTLDEEIQEVCSTGLSNLKTEETAMCHGSIVVKTAPEPKMFYSEMCFNQDRDEEQQGSSETEDDVNMEADKQLWSTDLVQQELRFLRASSSHQLEEDSLEEDYNNKVNKEGSRDRYLQADSPTKCSDDQDSKEDSDEERRRHDITDKLDPEVLHLLEMHLLKQQLVVIKEEQEEEPGFDDIHINEQRENFEAFVGSRKFTPPLDIVLEEPELAEENEQTVGSSKEVGFKDMTLLEQDLYKGSRFSEPEYRKMGWDGPVQLSFRTGSTDIARKDLGKVIQESLCQGESIEQHLGIYTEEIKACIEQSENKDKDREILEDITGDLDYQMRSGYKQHIMVVAPGVTGITSKYCLEESSYKTTQMKEGLGNFMNTNFPLKEEKPVSLEEELSGSSFPIHSIRKLESGGFGELKVAFECQQRICAGENTKKVSLDSKEDTNSESIGFDEKIKKYFGSTTTSSTETDSRNWKNWTIEPNEGTEFLGSDTEPTNIFKVCILESPYPAERDHNYPQEGQGPKDLTTQSASRGSLEGDNQKTVLEISAAAAPVAIYKPLKEGHAAERGGLETPPENTALKCVTAADISLPLGNGFGSQEVDLQDQLSDAVEKARARERRASELQAEVQHLQQEIRDLRQENTELLLLSEHKTCQPERGAHWVGEPQTEMPIKAQGVPESVALRETEEEGQNTGSKGAEQLARLRREFDFVRQESRSLVEQLNSLQQQLRTLRQVNRKQPSSMCMAFWGKPGGSTGDLVVLVGDGPAGLNSVPPTSTFVPVTGSAWMLWTLPATSFFFF</sequence>
<dbReference type="Proteomes" id="UP000515156">
    <property type="component" value="Chromosome 2"/>
</dbReference>
<dbReference type="CDD" id="cd14686">
    <property type="entry name" value="bZIP"/>
    <property type="match status" value="1"/>
</dbReference>
<evidence type="ECO:0000313" key="4">
    <source>
        <dbReference type="RefSeq" id="XP_030049980.1"/>
    </source>
</evidence>
<feature type="coiled-coil region" evidence="1">
    <location>
        <begin position="1048"/>
        <end position="1089"/>
    </location>
</feature>
<accession>A0A6P7XH37</accession>
<dbReference type="RefSeq" id="XP_030049980.1">
    <property type="nucleotide sequence ID" value="XM_030194120.1"/>
</dbReference>
<keyword evidence="1" id="KW-0175">Coiled coil</keyword>
<dbReference type="KEGG" id="muo:115463527"/>
<evidence type="ECO:0000313" key="3">
    <source>
        <dbReference type="Proteomes" id="UP000515156"/>
    </source>
</evidence>
<organism evidence="3 4">
    <name type="scientific">Microcaecilia unicolor</name>
    <dbReference type="NCBI Taxonomy" id="1415580"/>
    <lineage>
        <taxon>Eukaryota</taxon>
        <taxon>Metazoa</taxon>
        <taxon>Chordata</taxon>
        <taxon>Craniata</taxon>
        <taxon>Vertebrata</taxon>
        <taxon>Euteleostomi</taxon>
        <taxon>Amphibia</taxon>
        <taxon>Gymnophiona</taxon>
        <taxon>Siphonopidae</taxon>
        <taxon>Microcaecilia</taxon>
    </lineage>
</organism>
<feature type="compositionally biased region" description="Basic and acidic residues" evidence="2">
    <location>
        <begin position="70"/>
        <end position="79"/>
    </location>
</feature>
<feature type="region of interest" description="Disordered" evidence="2">
    <location>
        <begin position="139"/>
        <end position="178"/>
    </location>
</feature>
<evidence type="ECO:0000256" key="2">
    <source>
        <dbReference type="SAM" id="MobiDB-lite"/>
    </source>
</evidence>
<feature type="compositionally biased region" description="Basic and acidic residues" evidence="2">
    <location>
        <begin position="554"/>
        <end position="568"/>
    </location>
</feature>
<feature type="coiled-coil region" evidence="1">
    <location>
        <begin position="1142"/>
        <end position="1176"/>
    </location>
</feature>
<feature type="region of interest" description="Disordered" evidence="2">
    <location>
        <begin position="541"/>
        <end position="596"/>
    </location>
</feature>
<name>A0A6P7XH37_9AMPH</name>